<reference evidence="3 4" key="1">
    <citation type="submission" date="2019-03" db="EMBL/GenBank/DDBJ databases">
        <title>Genome sequence of Thiobacillaceae bacterium LSR1, a sulfur-oxidizing bacterium isolated from freshwater sediment.</title>
        <authorList>
            <person name="Li S."/>
        </authorList>
    </citation>
    <scope>NUCLEOTIDE SEQUENCE [LARGE SCALE GENOMIC DNA]</scope>
    <source>
        <strain evidence="3 4">LSR1</strain>
    </source>
</reference>
<evidence type="ECO:0000313" key="4">
    <source>
        <dbReference type="Proteomes" id="UP000295443"/>
    </source>
</evidence>
<dbReference type="PROSITE" id="PS51832">
    <property type="entry name" value="HD_GYP"/>
    <property type="match status" value="1"/>
</dbReference>
<dbReference type="OrthoDB" id="9763857at2"/>
<name>A0A4R1BD94_9PROT</name>
<dbReference type="RefSeq" id="WP_131446728.1">
    <property type="nucleotide sequence ID" value="NZ_SJZB01000032.1"/>
</dbReference>
<dbReference type="SMART" id="SM00471">
    <property type="entry name" value="HDc"/>
    <property type="match status" value="1"/>
</dbReference>
<dbReference type="PANTHER" id="PTHR45228">
    <property type="entry name" value="CYCLIC DI-GMP PHOSPHODIESTERASE TM_0186-RELATED"/>
    <property type="match status" value="1"/>
</dbReference>
<keyword evidence="4" id="KW-1185">Reference proteome</keyword>
<dbReference type="Pfam" id="PF13487">
    <property type="entry name" value="HD_5"/>
    <property type="match status" value="1"/>
</dbReference>
<gene>
    <name evidence="3" type="ORF">EZJ19_08905</name>
</gene>
<evidence type="ECO:0000259" key="1">
    <source>
        <dbReference type="PROSITE" id="PS51831"/>
    </source>
</evidence>
<dbReference type="GO" id="GO:0008081">
    <property type="term" value="F:phosphoric diester hydrolase activity"/>
    <property type="evidence" value="ECO:0007669"/>
    <property type="project" value="UniProtKB-ARBA"/>
</dbReference>
<comment type="caution">
    <text evidence="3">The sequence shown here is derived from an EMBL/GenBank/DDBJ whole genome shotgun (WGS) entry which is preliminary data.</text>
</comment>
<feature type="domain" description="HD" evidence="1">
    <location>
        <begin position="29"/>
        <end position="153"/>
    </location>
</feature>
<dbReference type="InterPro" id="IPR006674">
    <property type="entry name" value="HD_domain"/>
</dbReference>
<evidence type="ECO:0000259" key="2">
    <source>
        <dbReference type="PROSITE" id="PS51832"/>
    </source>
</evidence>
<dbReference type="PROSITE" id="PS51831">
    <property type="entry name" value="HD"/>
    <property type="match status" value="1"/>
</dbReference>
<dbReference type="SUPFAM" id="SSF109604">
    <property type="entry name" value="HD-domain/PDEase-like"/>
    <property type="match status" value="1"/>
</dbReference>
<accession>A0A4R1BD94</accession>
<dbReference type="Proteomes" id="UP000295443">
    <property type="component" value="Unassembled WGS sequence"/>
</dbReference>
<dbReference type="PANTHER" id="PTHR45228:SF4">
    <property type="entry name" value="LIPOPROTEIN"/>
    <property type="match status" value="1"/>
</dbReference>
<dbReference type="CDD" id="cd00077">
    <property type="entry name" value="HDc"/>
    <property type="match status" value="1"/>
</dbReference>
<dbReference type="AlphaFoldDB" id="A0A4R1BD94"/>
<dbReference type="Gene3D" id="1.10.3210.10">
    <property type="entry name" value="Hypothetical protein af1432"/>
    <property type="match status" value="1"/>
</dbReference>
<proteinExistence type="predicted"/>
<dbReference type="InterPro" id="IPR052020">
    <property type="entry name" value="Cyclic_di-GMP/3'3'-cGAMP_PDE"/>
</dbReference>
<feature type="domain" description="HD-GYP" evidence="2">
    <location>
        <begin position="7"/>
        <end position="202"/>
    </location>
</feature>
<dbReference type="InterPro" id="IPR037522">
    <property type="entry name" value="HD_GYP_dom"/>
</dbReference>
<dbReference type="InterPro" id="IPR003607">
    <property type="entry name" value="HD/PDEase_dom"/>
</dbReference>
<organism evidence="3 4">
    <name type="scientific">Parasulfuritortus cantonensis</name>
    <dbReference type="NCBI Taxonomy" id="2528202"/>
    <lineage>
        <taxon>Bacteria</taxon>
        <taxon>Pseudomonadati</taxon>
        <taxon>Pseudomonadota</taxon>
        <taxon>Betaproteobacteria</taxon>
        <taxon>Nitrosomonadales</taxon>
        <taxon>Thiobacillaceae</taxon>
        <taxon>Parasulfuritortus</taxon>
    </lineage>
</organism>
<sequence>MPRSRADFELLFQFSKALSVALGFRDIYTKLHSERVRDLACLLGEACGLDEHGLEELRIAAAFHDIGKIGIPDRLLAKVERLEHEERAEIERHPLIGEEILSAVGLPGAAEAARIIRHHHERYDGSGYPDGLSGDAIPVAARIISVVDSYDAMAERRSYHAPRGHRQIVAVLYEERGGKHDPEILDTFLRIIETSLLRAPDA</sequence>
<evidence type="ECO:0000313" key="3">
    <source>
        <dbReference type="EMBL" id="TCJ14987.1"/>
    </source>
</evidence>
<protein>
    <submittedName>
        <fullName evidence="3">HD domain-containing protein</fullName>
    </submittedName>
</protein>
<dbReference type="EMBL" id="SJZB01000032">
    <property type="protein sequence ID" value="TCJ14987.1"/>
    <property type="molecule type" value="Genomic_DNA"/>
</dbReference>